<evidence type="ECO:0000313" key="2">
    <source>
        <dbReference type="Proteomes" id="UP000249557"/>
    </source>
</evidence>
<dbReference type="Proteomes" id="UP000249557">
    <property type="component" value="Unassembled WGS sequence"/>
</dbReference>
<reference evidence="1 2" key="1">
    <citation type="submission" date="2017-08" db="EMBL/GenBank/DDBJ databases">
        <title>Infants hospitalized years apart are colonized by the same room-sourced microbial strains.</title>
        <authorList>
            <person name="Brooks B."/>
            <person name="Olm M.R."/>
            <person name="Firek B.A."/>
            <person name="Baker R."/>
            <person name="Thomas B.C."/>
            <person name="Morowitz M.J."/>
            <person name="Banfield J.F."/>
        </authorList>
    </citation>
    <scope>NUCLEOTIDE SEQUENCE [LARGE SCALE GENOMIC DNA]</scope>
    <source>
        <strain evidence="1">S2_018_000_R2_104</strain>
    </source>
</reference>
<dbReference type="EMBL" id="QFNK01000110">
    <property type="protein sequence ID" value="PZO86542.1"/>
    <property type="molecule type" value="Genomic_DNA"/>
</dbReference>
<protein>
    <submittedName>
        <fullName evidence="1">Uncharacterized protein</fullName>
    </submittedName>
</protein>
<name>A0A2W4ZZZ0_9BACT</name>
<dbReference type="AlphaFoldDB" id="A0A2W4ZZZ0"/>
<sequence>MYRQAPDIGTNTQDGYAVLLAHNWDTVQESFNFTIPHALAENLELHKQLAAERETPMEYSFGGEGFQIWIGASQGKKWVIENDDFQIHIGSPKQQWPITVRYLAAGLWEHGYEALKERIVTALFREGLPICDGADIDRPETWNRISRADYAFDFYSPAFTAEMHTRRMREIILAPSGVKIGCIGSSVRDETLQIGYSRPNLTIQVYDKGKEITDMSGKTWMFKVWEREGYYPPEDQKAKDVWRIEIRFGKDFIKNRGLLTFEQMHNKLAELLAEAIMTRRMVSPQKHDHRERWPLHPMWAAAYENAGQAGRYVPIGRQITLRKDAMIDCLEKQIAGTTRSLASMGGQYNHTVAQHKLEEAGENITADPEHIAKVKKAIERYRYIEEAK</sequence>
<organism evidence="1 2">
    <name type="scientific">Micavibrio aeruginosavorus</name>
    <dbReference type="NCBI Taxonomy" id="349221"/>
    <lineage>
        <taxon>Bacteria</taxon>
        <taxon>Pseudomonadati</taxon>
        <taxon>Bdellovibrionota</taxon>
        <taxon>Bdellovibrionia</taxon>
        <taxon>Bdellovibrionales</taxon>
        <taxon>Pseudobdellovibrionaceae</taxon>
        <taxon>Micavibrio</taxon>
    </lineage>
</organism>
<gene>
    <name evidence="1" type="ORF">DI626_06295</name>
</gene>
<accession>A0A2W4ZZZ0</accession>
<proteinExistence type="predicted"/>
<comment type="caution">
    <text evidence="1">The sequence shown here is derived from an EMBL/GenBank/DDBJ whole genome shotgun (WGS) entry which is preliminary data.</text>
</comment>
<evidence type="ECO:0000313" key="1">
    <source>
        <dbReference type="EMBL" id="PZO86542.1"/>
    </source>
</evidence>